<dbReference type="InterPro" id="IPR015421">
    <property type="entry name" value="PyrdxlP-dep_Trfase_major"/>
</dbReference>
<comment type="cofactor">
    <cofactor evidence="1">
        <name>pyridoxal 5'-phosphate</name>
        <dbReference type="ChEBI" id="CHEBI:597326"/>
    </cofactor>
</comment>
<comment type="caution">
    <text evidence="7">The sequence shown here is derived from an EMBL/GenBank/DDBJ whole genome shotgun (WGS) entry which is preliminary data.</text>
</comment>
<dbReference type="SUPFAM" id="SSF53383">
    <property type="entry name" value="PLP-dependent transferases"/>
    <property type="match status" value="1"/>
</dbReference>
<sequence>MNFPDLISLASGYGDFPVPAVALAAAGPTLTAQGQLPVSPIQGLPALREALAARYRAQGARVTAEQVVVTLGAKPALFALLKTLLQPGDEVLLPTPNWFGFRGLVANAGGTLRTLPLSAADDYALTPEALRAALTPATRVLLLSNPNNPTGRLYQRAELAALLAVTREFERLVVISDEIYDHISFGPVPLPSLLEWPDPLSQHVVVNGFSKSLALVGWGVGYLIAPAGLAQACAAWQFATSAAVPVLSQQAALAATQAAADISATLRTRLAPARAYLLQTLAALPGVRCSVPEGTYYAFPDFTAYLDPALPPAEASARLFTYLKNAGVELVDGATCDAPGFARISCAVPEPLLREGLRRLSAALAALPVNHG</sequence>
<dbReference type="Proteomes" id="UP000294155">
    <property type="component" value="Unassembled WGS sequence"/>
</dbReference>
<name>A0A4Q5L7M4_9BACT</name>
<dbReference type="InterPro" id="IPR015424">
    <property type="entry name" value="PyrdxlP-dep_Trfase"/>
</dbReference>
<dbReference type="InterPro" id="IPR015422">
    <property type="entry name" value="PyrdxlP-dep_Trfase_small"/>
</dbReference>
<keyword evidence="5" id="KW-0663">Pyridoxal phosphate</keyword>
<dbReference type="RefSeq" id="WP_129922548.1">
    <property type="nucleotide sequence ID" value="NZ_SEWE01000050.1"/>
</dbReference>
<evidence type="ECO:0000256" key="1">
    <source>
        <dbReference type="ARBA" id="ARBA00001933"/>
    </source>
</evidence>
<dbReference type="Gene3D" id="3.40.640.10">
    <property type="entry name" value="Type I PLP-dependent aspartate aminotransferase-like (Major domain)"/>
    <property type="match status" value="1"/>
</dbReference>
<evidence type="ECO:0000256" key="2">
    <source>
        <dbReference type="ARBA" id="ARBA00007441"/>
    </source>
</evidence>
<evidence type="ECO:0000256" key="4">
    <source>
        <dbReference type="ARBA" id="ARBA00022679"/>
    </source>
</evidence>
<dbReference type="EMBL" id="SEWE01000050">
    <property type="protein sequence ID" value="RYU77169.1"/>
    <property type="molecule type" value="Genomic_DNA"/>
</dbReference>
<reference evidence="7 8" key="1">
    <citation type="submission" date="2019-02" db="EMBL/GenBank/DDBJ databases">
        <title>Bacterial novel species isolated from soil.</title>
        <authorList>
            <person name="Jung H.-Y."/>
        </authorList>
    </citation>
    <scope>NUCLEOTIDE SEQUENCE [LARGE SCALE GENOMIC DNA]</scope>
    <source>
        <strain evidence="7 8">1-3-3-3</strain>
    </source>
</reference>
<dbReference type="InterPro" id="IPR050596">
    <property type="entry name" value="AspAT/PAT-like"/>
</dbReference>
<comment type="similarity">
    <text evidence="2">Belongs to the class-I pyridoxal-phosphate-dependent aminotransferase family.</text>
</comment>
<dbReference type="PANTHER" id="PTHR46383:SF1">
    <property type="entry name" value="ASPARTATE AMINOTRANSFERASE"/>
    <property type="match status" value="1"/>
</dbReference>
<dbReference type="Gene3D" id="3.90.1150.10">
    <property type="entry name" value="Aspartate Aminotransferase, domain 1"/>
    <property type="match status" value="1"/>
</dbReference>
<gene>
    <name evidence="7" type="ORF">EWM57_17815</name>
</gene>
<feature type="domain" description="Aminotransferase class I/classII large" evidence="6">
    <location>
        <begin position="5"/>
        <end position="360"/>
    </location>
</feature>
<dbReference type="PANTHER" id="PTHR46383">
    <property type="entry name" value="ASPARTATE AMINOTRANSFERASE"/>
    <property type="match status" value="1"/>
</dbReference>
<dbReference type="GO" id="GO:0006520">
    <property type="term" value="P:amino acid metabolic process"/>
    <property type="evidence" value="ECO:0007669"/>
    <property type="project" value="InterPro"/>
</dbReference>
<evidence type="ECO:0000313" key="8">
    <source>
        <dbReference type="Proteomes" id="UP000294155"/>
    </source>
</evidence>
<dbReference type="GO" id="GO:0030170">
    <property type="term" value="F:pyridoxal phosphate binding"/>
    <property type="evidence" value="ECO:0007669"/>
    <property type="project" value="InterPro"/>
</dbReference>
<keyword evidence="8" id="KW-1185">Reference proteome</keyword>
<dbReference type="OrthoDB" id="1489696at2"/>
<dbReference type="GO" id="GO:0008483">
    <property type="term" value="F:transaminase activity"/>
    <property type="evidence" value="ECO:0007669"/>
    <property type="project" value="UniProtKB-KW"/>
</dbReference>
<evidence type="ECO:0000256" key="3">
    <source>
        <dbReference type="ARBA" id="ARBA00022576"/>
    </source>
</evidence>
<dbReference type="AlphaFoldDB" id="A0A4Q5L7M4"/>
<keyword evidence="3 7" id="KW-0032">Aminotransferase</keyword>
<dbReference type="Pfam" id="PF00155">
    <property type="entry name" value="Aminotran_1_2"/>
    <property type="match status" value="1"/>
</dbReference>
<organism evidence="7 8">
    <name type="scientific">Hymenobacter persicinus</name>
    <dbReference type="NCBI Taxonomy" id="2025506"/>
    <lineage>
        <taxon>Bacteria</taxon>
        <taxon>Pseudomonadati</taxon>
        <taxon>Bacteroidota</taxon>
        <taxon>Cytophagia</taxon>
        <taxon>Cytophagales</taxon>
        <taxon>Hymenobacteraceae</taxon>
        <taxon>Hymenobacter</taxon>
    </lineage>
</organism>
<dbReference type="InterPro" id="IPR004839">
    <property type="entry name" value="Aminotransferase_I/II_large"/>
</dbReference>
<keyword evidence="4 7" id="KW-0808">Transferase</keyword>
<accession>A0A4Q5L7M4</accession>
<dbReference type="CDD" id="cd00609">
    <property type="entry name" value="AAT_like"/>
    <property type="match status" value="1"/>
</dbReference>
<evidence type="ECO:0000259" key="6">
    <source>
        <dbReference type="Pfam" id="PF00155"/>
    </source>
</evidence>
<evidence type="ECO:0000313" key="7">
    <source>
        <dbReference type="EMBL" id="RYU77169.1"/>
    </source>
</evidence>
<evidence type="ECO:0000256" key="5">
    <source>
        <dbReference type="ARBA" id="ARBA00022898"/>
    </source>
</evidence>
<proteinExistence type="inferred from homology"/>
<protein>
    <submittedName>
        <fullName evidence="7">Aminotransferase class I/II-fold pyridoxal phosphate-dependent enzyme</fullName>
    </submittedName>
</protein>